<keyword evidence="4" id="KW-1133">Transmembrane helix</keyword>
<feature type="transmembrane region" description="Helical" evidence="4">
    <location>
        <begin position="745"/>
        <end position="765"/>
    </location>
</feature>
<dbReference type="Proteomes" id="UP001227230">
    <property type="component" value="Chromosome 10"/>
</dbReference>
<evidence type="ECO:0000313" key="8">
    <source>
        <dbReference type="Proteomes" id="UP001227230"/>
    </source>
</evidence>
<keyword evidence="8" id="KW-1185">Reference proteome</keyword>
<feature type="transmembrane region" description="Helical" evidence="4">
    <location>
        <begin position="543"/>
        <end position="566"/>
    </location>
</feature>
<sequence length="1064" mass="121133">MRMQLIKENQIDLSIPPVRLGENEEVTCEAVTTAVRKSVRLNRAIQAKDGHWPAENAGPLFFTPPLIMVLYFTGTLNIALTPEHKVELLRYITNHQNEDGGWGFHIEGHSTMLGTTLNYISMRVLGVGPDDKAVAAGRKWILDRGGATYSPSWGKCYLSVFGLYEWSGCNPLPPEFWLFPSFLPMHPDKMWCYCRTIYMPMSYLYGTRFQAPITDLVVQLREEMHTEPYHEINWAKARLLCAKEDYYYPHSLVQDVLWGGLYHFGEPILKHWPVSKIRERAVKKAIDIIHWEDENSRYITPGCVEKAFHMMAVWAENPDSNSDVFKHHLARIPDYLWMAEDGMKVQSFGSQLWDTSLCIQAILESGMVEEYGTTLKKGHDYVKLSQCQENPSGDYRSRYRHFSKGAWTFSDRDHGWQVSDCTSEALRVLLLLSQFPKELVGEKAEPQCLFDAVNFLFSLQGKSGGLAVWEPAGAEEWLEKLNPSELFANIVTEHEYVECTSSAIQTLLLFKKLYPNHRRKEVDNFIEKATRYVENVQRPNGSWYGGWGVCFTYAAWFALSGLAAVGKTYSNSKTVRKGVDFLLSKQKANGGWGESYLSCPDMVYVHLEGDRTNLVQTAWCLMGLIEAGQVEKDPTPLHKAAKLLINSQLDSGDFPQEEITGVYMNNCMLHYASYRNIFPTWALGMYHRRLIKENQIDLSIPPVRLGEKEEVTYEAVITAVRKVVRLNRAIQAKDGHWPAKNAGPLFFAPPLIMVLYLIGTLNIALTPKHIVLELLRYITNHQNEDGGWGFHIEGYSTMLGTTLSYISMRILGVGPDDKALAAGRKWILDCGGATYSPSWGKCYLLVFGLYEWSGCNPLPPKFWLFPSFLPMHLVYMPMSYLHDTRFQPPITHLVLQLREEMHTEPYREIDWAKPWLLCAKSFHMMGVWAENPDSNSDAFKHHLARIPGYLWMAEDGMKVQGFGSQLWDTSLCIQVILESGMVEEYGTTLKKGHDYVKLSQVVLLLSQFPEELVGEKAEPQCLFDAVNFLFSLQGKSGGVAAGAEEWLEKLNPSELFTNIVTEHE</sequence>
<dbReference type="PANTHER" id="PTHR11764:SF58">
    <property type="entry name" value="BETA-AMYRIN SYNTHASE-RELATED"/>
    <property type="match status" value="1"/>
</dbReference>
<dbReference type="InterPro" id="IPR018333">
    <property type="entry name" value="Squalene_cyclase"/>
</dbReference>
<organism evidence="7 8">
    <name type="scientific">Vitis vinifera</name>
    <name type="common">Grape</name>
    <dbReference type="NCBI Taxonomy" id="29760"/>
    <lineage>
        <taxon>Eukaryota</taxon>
        <taxon>Viridiplantae</taxon>
        <taxon>Streptophyta</taxon>
        <taxon>Embryophyta</taxon>
        <taxon>Tracheophyta</taxon>
        <taxon>Spermatophyta</taxon>
        <taxon>Magnoliopsida</taxon>
        <taxon>eudicotyledons</taxon>
        <taxon>Gunneridae</taxon>
        <taxon>Pentapetalae</taxon>
        <taxon>rosids</taxon>
        <taxon>Vitales</taxon>
        <taxon>Vitaceae</taxon>
        <taxon>Viteae</taxon>
        <taxon>Vitis</taxon>
    </lineage>
</organism>
<dbReference type="SFLD" id="SFLDG01016">
    <property type="entry name" value="Prenyltransferase_Like_2"/>
    <property type="match status" value="1"/>
</dbReference>
<dbReference type="InterPro" id="IPR008930">
    <property type="entry name" value="Terpenoid_cyclase/PrenylTrfase"/>
</dbReference>
<feature type="domain" description="Squalene cyclase N-terminal" evidence="6">
    <location>
        <begin position="39"/>
        <end position="339"/>
    </location>
</feature>
<evidence type="ECO:0000259" key="5">
    <source>
        <dbReference type="Pfam" id="PF13243"/>
    </source>
</evidence>
<evidence type="ECO:0000256" key="4">
    <source>
        <dbReference type="SAM" id="Phobius"/>
    </source>
</evidence>
<feature type="domain" description="Squalene cyclase C-terminal" evidence="5">
    <location>
        <begin position="350"/>
        <end position="687"/>
    </location>
</feature>
<dbReference type="SUPFAM" id="SSF48239">
    <property type="entry name" value="Terpenoid cyclases/Protein prenyltransferases"/>
    <property type="match status" value="4"/>
</dbReference>
<feature type="domain" description="Squalene cyclase N-terminal" evidence="6">
    <location>
        <begin position="729"/>
        <end position="876"/>
    </location>
</feature>
<keyword evidence="4" id="KW-0812">Transmembrane</keyword>
<dbReference type="PANTHER" id="PTHR11764">
    <property type="entry name" value="TERPENE CYCLASE/MUTASE FAMILY MEMBER"/>
    <property type="match status" value="1"/>
</dbReference>
<evidence type="ECO:0000259" key="6">
    <source>
        <dbReference type="Pfam" id="PF13249"/>
    </source>
</evidence>
<evidence type="ECO:0000313" key="7">
    <source>
        <dbReference type="EMBL" id="WJZ96772.1"/>
    </source>
</evidence>
<dbReference type="Gene3D" id="1.50.10.20">
    <property type="match status" value="4"/>
</dbReference>
<accession>A0ABY9CQC2</accession>
<evidence type="ECO:0008006" key="9">
    <source>
        <dbReference type="Google" id="ProtNLM"/>
    </source>
</evidence>
<keyword evidence="2" id="KW-0677">Repeat</keyword>
<evidence type="ECO:0000256" key="3">
    <source>
        <dbReference type="ARBA" id="ARBA00023235"/>
    </source>
</evidence>
<proteinExistence type="inferred from homology"/>
<evidence type="ECO:0000256" key="1">
    <source>
        <dbReference type="ARBA" id="ARBA00009755"/>
    </source>
</evidence>
<name>A0ABY9CQC2_VITVI</name>
<dbReference type="CDD" id="cd02892">
    <property type="entry name" value="SQCY_1"/>
    <property type="match status" value="1"/>
</dbReference>
<reference evidence="7 8" key="1">
    <citation type="journal article" date="2023" name="Hortic Res">
        <title>The complete reference genome for grapevine (Vitis vinifera L.) genetics and breeding.</title>
        <authorList>
            <person name="Shi X."/>
            <person name="Cao S."/>
            <person name="Wang X."/>
            <person name="Huang S."/>
            <person name="Wang Y."/>
            <person name="Liu Z."/>
            <person name="Liu W."/>
            <person name="Leng X."/>
            <person name="Peng Y."/>
            <person name="Wang N."/>
            <person name="Wang Y."/>
            <person name="Ma Z."/>
            <person name="Xu X."/>
            <person name="Zhang F."/>
            <person name="Xue H."/>
            <person name="Zhong H."/>
            <person name="Wang Y."/>
            <person name="Zhang K."/>
            <person name="Velt A."/>
            <person name="Avia K."/>
            <person name="Holtgrawe D."/>
            <person name="Grimplet J."/>
            <person name="Matus J.T."/>
            <person name="Ware D."/>
            <person name="Wu X."/>
            <person name="Wang H."/>
            <person name="Liu C."/>
            <person name="Fang Y."/>
            <person name="Rustenholz C."/>
            <person name="Cheng Z."/>
            <person name="Xiao H."/>
            <person name="Zhou Y."/>
        </authorList>
    </citation>
    <scope>NUCLEOTIDE SEQUENCE [LARGE SCALE GENOMIC DNA]</scope>
    <source>
        <strain evidence="8">cv. Pinot noir / PN40024</strain>
        <tissue evidence="7">Leaf</tissue>
    </source>
</reference>
<keyword evidence="4" id="KW-0472">Membrane</keyword>
<dbReference type="Pfam" id="PF13249">
    <property type="entry name" value="SQHop_cyclase_N"/>
    <property type="match status" value="2"/>
</dbReference>
<dbReference type="InterPro" id="IPR032697">
    <property type="entry name" value="SQ_cyclase_N"/>
</dbReference>
<protein>
    <recommendedName>
        <fullName evidence="9">Terpene cyclase/mutase family member</fullName>
    </recommendedName>
</protein>
<dbReference type="NCBIfam" id="TIGR01787">
    <property type="entry name" value="squalene_cyclas"/>
    <property type="match status" value="1"/>
</dbReference>
<gene>
    <name evidence="7" type="ORF">VitviT2T_015425</name>
</gene>
<keyword evidence="3" id="KW-0413">Isomerase</keyword>
<dbReference type="EMBL" id="CP126657">
    <property type="protein sequence ID" value="WJZ96772.1"/>
    <property type="molecule type" value="Genomic_DNA"/>
</dbReference>
<dbReference type="InterPro" id="IPR032696">
    <property type="entry name" value="SQ_cyclase_C"/>
</dbReference>
<evidence type="ECO:0000256" key="2">
    <source>
        <dbReference type="ARBA" id="ARBA00022737"/>
    </source>
</evidence>
<comment type="similarity">
    <text evidence="1">Belongs to the terpene cyclase/mutase family.</text>
</comment>
<dbReference type="Pfam" id="PF13243">
    <property type="entry name" value="SQHop_cyclase_C"/>
    <property type="match status" value="1"/>
</dbReference>